<dbReference type="Proteomes" id="UP000499080">
    <property type="component" value="Unassembled WGS sequence"/>
</dbReference>
<feature type="non-terminal residue" evidence="3">
    <location>
        <position position="88"/>
    </location>
</feature>
<evidence type="ECO:0000313" key="4">
    <source>
        <dbReference type="Proteomes" id="UP000499080"/>
    </source>
</evidence>
<reference evidence="3 4" key="1">
    <citation type="journal article" date="2019" name="Sci. Rep.">
        <title>Orb-weaving spider Araneus ventricosus genome elucidates the spidroin gene catalogue.</title>
        <authorList>
            <person name="Kono N."/>
            <person name="Nakamura H."/>
            <person name="Ohtoshi R."/>
            <person name="Moran D.A.P."/>
            <person name="Shinohara A."/>
            <person name="Yoshida Y."/>
            <person name="Fujiwara M."/>
            <person name="Mori M."/>
            <person name="Tomita M."/>
            <person name="Arakawa K."/>
        </authorList>
    </citation>
    <scope>NUCLEOTIDE SEQUENCE [LARGE SCALE GENOMIC DNA]</scope>
</reference>
<dbReference type="EMBL" id="BGPR01050759">
    <property type="protein sequence ID" value="GBO27706.1"/>
    <property type="molecule type" value="Genomic_DNA"/>
</dbReference>
<feature type="compositionally biased region" description="Polar residues" evidence="1">
    <location>
        <begin position="78"/>
        <end position="88"/>
    </location>
</feature>
<keyword evidence="4" id="KW-1185">Reference proteome</keyword>
<evidence type="ECO:0000313" key="3">
    <source>
        <dbReference type="EMBL" id="GBO28913.1"/>
    </source>
</evidence>
<dbReference type="AlphaFoldDB" id="A0A4Y2VU25"/>
<evidence type="ECO:0000313" key="2">
    <source>
        <dbReference type="EMBL" id="GBO27706.1"/>
    </source>
</evidence>
<comment type="caution">
    <text evidence="3">The sequence shown here is derived from an EMBL/GenBank/DDBJ whole genome shotgun (WGS) entry which is preliminary data.</text>
</comment>
<dbReference type="EMBL" id="BGPR01052026">
    <property type="protein sequence ID" value="GBO28913.1"/>
    <property type="molecule type" value="Genomic_DNA"/>
</dbReference>
<gene>
    <name evidence="2" type="ORF">AVEN_17202_1</name>
    <name evidence="3" type="ORF">AVEN_269338_1</name>
</gene>
<name>A0A4Y2VU25_ARAVE</name>
<protein>
    <submittedName>
        <fullName evidence="3">Uncharacterized protein</fullName>
    </submittedName>
</protein>
<organism evidence="3 4">
    <name type="scientific">Araneus ventricosus</name>
    <name type="common">Orbweaver spider</name>
    <name type="synonym">Epeira ventricosa</name>
    <dbReference type="NCBI Taxonomy" id="182803"/>
    <lineage>
        <taxon>Eukaryota</taxon>
        <taxon>Metazoa</taxon>
        <taxon>Ecdysozoa</taxon>
        <taxon>Arthropoda</taxon>
        <taxon>Chelicerata</taxon>
        <taxon>Arachnida</taxon>
        <taxon>Araneae</taxon>
        <taxon>Araneomorphae</taxon>
        <taxon>Entelegynae</taxon>
        <taxon>Araneoidea</taxon>
        <taxon>Araneidae</taxon>
        <taxon>Araneus</taxon>
    </lineage>
</organism>
<sequence length="88" mass="9615">MEEKMFTLYLAWYNKELQKCAHLIHCLSPLSGVESSQSARFGILKRSVVAQLNGARWGLSAPCGASKGEAKPDMQGKNFITKNGNGTL</sequence>
<feature type="region of interest" description="Disordered" evidence="1">
    <location>
        <begin position="67"/>
        <end position="88"/>
    </location>
</feature>
<evidence type="ECO:0000256" key="1">
    <source>
        <dbReference type="SAM" id="MobiDB-lite"/>
    </source>
</evidence>
<proteinExistence type="predicted"/>
<accession>A0A4Y2VU25</accession>